<name>A0ABS2QPV0_9BACI</name>
<keyword evidence="3" id="KW-1133">Transmembrane helix</keyword>
<comment type="caution">
    <text evidence="4">The sequence shown here is derived from an EMBL/GenBank/DDBJ whole genome shotgun (WGS) entry which is preliminary data.</text>
</comment>
<sequence length="203" mass="22682">MKTFVKHIKNNHGLTLIELLATIVVMTIVMGVMYNVLANGISVSKKIGTEEMLRDEADYVVTMMMNELNSKGFDLVKDCSEETTPHTCVELVDSKGASYKKYESESESSSDVFYDVESEEKPESEQESIKLQIKETKVSHQHFFINDQSIVSEGNYKSSTIKLSCNSSDTTTKTCSNGILELNLHISDPSLSKPLQLESIFGF</sequence>
<dbReference type="InterPro" id="IPR012902">
    <property type="entry name" value="N_methyl_site"/>
</dbReference>
<proteinExistence type="predicted"/>
<evidence type="ECO:0000313" key="4">
    <source>
        <dbReference type="EMBL" id="MBM7701348.1"/>
    </source>
</evidence>
<gene>
    <name evidence="4" type="ORF">JOC83_000174</name>
</gene>
<dbReference type="Proteomes" id="UP000809829">
    <property type="component" value="Unassembled WGS sequence"/>
</dbReference>
<evidence type="ECO:0000313" key="5">
    <source>
        <dbReference type="Proteomes" id="UP000809829"/>
    </source>
</evidence>
<keyword evidence="3" id="KW-0472">Membrane</keyword>
<dbReference type="Pfam" id="PF07963">
    <property type="entry name" value="N_methyl"/>
    <property type="match status" value="1"/>
</dbReference>
<evidence type="ECO:0000256" key="1">
    <source>
        <dbReference type="ARBA" id="ARBA00004241"/>
    </source>
</evidence>
<comment type="subcellular location">
    <subcellularLocation>
        <location evidence="1">Cell surface</location>
    </subcellularLocation>
</comment>
<evidence type="ECO:0000256" key="3">
    <source>
        <dbReference type="SAM" id="Phobius"/>
    </source>
</evidence>
<keyword evidence="3" id="KW-0812">Transmembrane</keyword>
<dbReference type="RefSeq" id="WP_205182614.1">
    <property type="nucleotide sequence ID" value="NZ_JAFBFC010000001.1"/>
</dbReference>
<keyword evidence="2" id="KW-0178">Competence</keyword>
<feature type="transmembrane region" description="Helical" evidence="3">
    <location>
        <begin position="12"/>
        <end position="37"/>
    </location>
</feature>
<accession>A0ABS2QPV0</accession>
<evidence type="ECO:0000256" key="2">
    <source>
        <dbReference type="ARBA" id="ARBA00023287"/>
    </source>
</evidence>
<organism evidence="4 5">
    <name type="scientific">Priestia iocasae</name>
    <dbReference type="NCBI Taxonomy" id="2291674"/>
    <lineage>
        <taxon>Bacteria</taxon>
        <taxon>Bacillati</taxon>
        <taxon>Bacillota</taxon>
        <taxon>Bacilli</taxon>
        <taxon>Bacillales</taxon>
        <taxon>Bacillaceae</taxon>
        <taxon>Priestia</taxon>
    </lineage>
</organism>
<reference evidence="4 5" key="1">
    <citation type="submission" date="2021-01" db="EMBL/GenBank/DDBJ databases">
        <title>Genomic Encyclopedia of Type Strains, Phase IV (KMG-IV): sequencing the most valuable type-strain genomes for metagenomic binning, comparative biology and taxonomic classification.</title>
        <authorList>
            <person name="Goeker M."/>
        </authorList>
    </citation>
    <scope>NUCLEOTIDE SEQUENCE [LARGE SCALE GENOMIC DNA]</scope>
    <source>
        <strain evidence="4 5">DSM 104297</strain>
    </source>
</reference>
<protein>
    <submittedName>
        <fullName evidence="4">Prepilin-type N-terminal cleavage/methylation domain-containing protein</fullName>
    </submittedName>
</protein>
<keyword evidence="5" id="KW-1185">Reference proteome</keyword>
<dbReference type="NCBIfam" id="TIGR02532">
    <property type="entry name" value="IV_pilin_GFxxxE"/>
    <property type="match status" value="1"/>
</dbReference>
<dbReference type="EMBL" id="JAFBFC010000001">
    <property type="protein sequence ID" value="MBM7701348.1"/>
    <property type="molecule type" value="Genomic_DNA"/>
</dbReference>